<accession>A0ACC1WVC1</accession>
<keyword evidence="2" id="KW-1185">Reference proteome</keyword>
<dbReference type="EMBL" id="CM051406">
    <property type="protein sequence ID" value="KAJ4703096.1"/>
    <property type="molecule type" value="Genomic_DNA"/>
</dbReference>
<reference evidence="1 2" key="1">
    <citation type="journal article" date="2023" name="Science">
        <title>Complex scaffold remodeling in plant triterpene biosynthesis.</title>
        <authorList>
            <person name="De La Pena R."/>
            <person name="Hodgson H."/>
            <person name="Liu J.C."/>
            <person name="Stephenson M.J."/>
            <person name="Martin A.C."/>
            <person name="Owen C."/>
            <person name="Harkess A."/>
            <person name="Leebens-Mack J."/>
            <person name="Jimenez L.E."/>
            <person name="Osbourn A."/>
            <person name="Sattely E.S."/>
        </authorList>
    </citation>
    <scope>NUCLEOTIDE SEQUENCE [LARGE SCALE GENOMIC DNA]</scope>
    <source>
        <strain evidence="2">cv. JPN11</strain>
        <tissue evidence="1">Leaf</tissue>
    </source>
</reference>
<protein>
    <submittedName>
        <fullName evidence="1">Solanesyl diphosphate synthase</fullName>
    </submittedName>
</protein>
<comment type="caution">
    <text evidence="1">The sequence shown here is derived from an EMBL/GenBank/DDBJ whole genome shotgun (WGS) entry which is preliminary data.</text>
</comment>
<sequence>MFFSQGFSRIAAVGFFLDDLQTIAEQYSRRMFWISKHSWSSPNVYCSVRHGRKQPSSSLYEEQLDPFSLVVDELSLIAKRLQSMVVAEVLKFASAAGYTSLKRVWKERAYVPRFYC</sequence>
<evidence type="ECO:0000313" key="1">
    <source>
        <dbReference type="EMBL" id="KAJ4703096.1"/>
    </source>
</evidence>
<organism evidence="1 2">
    <name type="scientific">Melia azedarach</name>
    <name type="common">Chinaberry tree</name>
    <dbReference type="NCBI Taxonomy" id="155640"/>
    <lineage>
        <taxon>Eukaryota</taxon>
        <taxon>Viridiplantae</taxon>
        <taxon>Streptophyta</taxon>
        <taxon>Embryophyta</taxon>
        <taxon>Tracheophyta</taxon>
        <taxon>Spermatophyta</taxon>
        <taxon>Magnoliopsida</taxon>
        <taxon>eudicotyledons</taxon>
        <taxon>Gunneridae</taxon>
        <taxon>Pentapetalae</taxon>
        <taxon>rosids</taxon>
        <taxon>malvids</taxon>
        <taxon>Sapindales</taxon>
        <taxon>Meliaceae</taxon>
        <taxon>Melia</taxon>
    </lineage>
</organism>
<proteinExistence type="predicted"/>
<dbReference type="Proteomes" id="UP001164539">
    <property type="component" value="Chromosome 13"/>
</dbReference>
<name>A0ACC1WVC1_MELAZ</name>
<evidence type="ECO:0000313" key="2">
    <source>
        <dbReference type="Proteomes" id="UP001164539"/>
    </source>
</evidence>
<gene>
    <name evidence="1" type="ORF">OWV82_023049</name>
</gene>